<name>W9YV52_9EURO</name>
<reference evidence="1 2" key="1">
    <citation type="submission" date="2013-03" db="EMBL/GenBank/DDBJ databases">
        <title>The Genome Sequence of Capronia epimyces CBS 606.96.</title>
        <authorList>
            <consortium name="The Broad Institute Genomics Platform"/>
            <person name="Cuomo C."/>
            <person name="de Hoog S."/>
            <person name="Gorbushina A."/>
            <person name="Walker B."/>
            <person name="Young S.K."/>
            <person name="Zeng Q."/>
            <person name="Gargeya S."/>
            <person name="Fitzgerald M."/>
            <person name="Haas B."/>
            <person name="Abouelleil A."/>
            <person name="Allen A.W."/>
            <person name="Alvarado L."/>
            <person name="Arachchi H.M."/>
            <person name="Berlin A.M."/>
            <person name="Chapman S.B."/>
            <person name="Gainer-Dewar J."/>
            <person name="Goldberg J."/>
            <person name="Griggs A."/>
            <person name="Gujja S."/>
            <person name="Hansen M."/>
            <person name="Howarth C."/>
            <person name="Imamovic A."/>
            <person name="Ireland A."/>
            <person name="Larimer J."/>
            <person name="McCowan C."/>
            <person name="Murphy C."/>
            <person name="Pearson M."/>
            <person name="Poon T.W."/>
            <person name="Priest M."/>
            <person name="Roberts A."/>
            <person name="Saif S."/>
            <person name="Shea T."/>
            <person name="Sisk P."/>
            <person name="Sykes S."/>
            <person name="Wortman J."/>
            <person name="Nusbaum C."/>
            <person name="Birren B."/>
        </authorList>
    </citation>
    <scope>NUCLEOTIDE SEQUENCE [LARGE SCALE GENOMIC DNA]</scope>
    <source>
        <strain evidence="1 2">CBS 606.96</strain>
    </source>
</reference>
<dbReference type="AlphaFoldDB" id="W9YV52"/>
<dbReference type="HOGENOM" id="CLU_047725_0_1_1"/>
<dbReference type="RefSeq" id="XP_007730036.1">
    <property type="nucleotide sequence ID" value="XM_007731846.1"/>
</dbReference>
<keyword evidence="2" id="KW-1185">Reference proteome</keyword>
<proteinExistence type="predicted"/>
<comment type="caution">
    <text evidence="1">The sequence shown here is derived from an EMBL/GenBank/DDBJ whole genome shotgun (WGS) entry which is preliminary data.</text>
</comment>
<dbReference type="EMBL" id="AMGY01000001">
    <property type="protein sequence ID" value="EXJ93146.1"/>
    <property type="molecule type" value="Genomic_DNA"/>
</dbReference>
<evidence type="ECO:0008006" key="3">
    <source>
        <dbReference type="Google" id="ProtNLM"/>
    </source>
</evidence>
<dbReference type="PANTHER" id="PTHR37563:SF2">
    <property type="entry name" value="PHYTANOYL-COA DIOXYGENASE FAMILY PROTEIN (AFU_ORTHOLOGUE AFUA_2G03330)"/>
    <property type="match status" value="1"/>
</dbReference>
<dbReference type="OrthoDB" id="445007at2759"/>
<protein>
    <recommendedName>
        <fullName evidence="3">Phytanoyl-CoA dioxygenase</fullName>
    </recommendedName>
</protein>
<dbReference type="InterPro" id="IPR008775">
    <property type="entry name" value="Phytyl_CoA_dOase-like"/>
</dbReference>
<dbReference type="Gene3D" id="2.60.120.620">
    <property type="entry name" value="q2cbj1_9rhob like domain"/>
    <property type="match status" value="1"/>
</dbReference>
<evidence type="ECO:0000313" key="2">
    <source>
        <dbReference type="Proteomes" id="UP000019478"/>
    </source>
</evidence>
<dbReference type="eggNOG" id="ENOG502RUKM">
    <property type="taxonomic scope" value="Eukaryota"/>
</dbReference>
<dbReference type="SUPFAM" id="SSF51197">
    <property type="entry name" value="Clavaminate synthase-like"/>
    <property type="match status" value="1"/>
</dbReference>
<gene>
    <name evidence="1" type="ORF">A1O3_01703</name>
</gene>
<dbReference type="GeneID" id="19165836"/>
<sequence>MSPHAVRELSIRDFPPTPPVDTLASNASAEDIVAALARAGGCVVKNFVAVDTIEKLKRDFYPLLDAETDGWSGSFFSNASRRVTGCCSKSLSFAEEIVGHPLWNEVCNILLSSTHTSYTQYEQVTFTSGPQICNTTVYSILPGSEEQALHRDDRIHHAHLPAAHQHTVGRDFGVGLFVAGTKCTQENGATRFIPGSHLWDYSAPPPKDHVPAYAVMEPGDAFLMLSGCYHGASANVTTRDQPDNERLLFGTFFTKATLRQEENQYLASDLSVIKNYPDHILRLMGFDISKPFLGWVDMASPMAAIRKETKLQKSSGESHLL</sequence>
<organism evidence="1 2">
    <name type="scientific">Capronia epimyces CBS 606.96</name>
    <dbReference type="NCBI Taxonomy" id="1182542"/>
    <lineage>
        <taxon>Eukaryota</taxon>
        <taxon>Fungi</taxon>
        <taxon>Dikarya</taxon>
        <taxon>Ascomycota</taxon>
        <taxon>Pezizomycotina</taxon>
        <taxon>Eurotiomycetes</taxon>
        <taxon>Chaetothyriomycetidae</taxon>
        <taxon>Chaetothyriales</taxon>
        <taxon>Herpotrichiellaceae</taxon>
        <taxon>Capronia</taxon>
    </lineage>
</organism>
<evidence type="ECO:0000313" key="1">
    <source>
        <dbReference type="EMBL" id="EXJ93146.1"/>
    </source>
</evidence>
<dbReference type="InterPro" id="IPR051961">
    <property type="entry name" value="Fungal_Metabolite_Diox"/>
</dbReference>
<dbReference type="Pfam" id="PF05721">
    <property type="entry name" value="PhyH"/>
    <property type="match status" value="1"/>
</dbReference>
<dbReference type="PANTHER" id="PTHR37563">
    <property type="entry name" value="PHYTANOYL-COA DIOXYGENASE FAMILY PROTEIN (AFU_ORTHOLOGUE AFUA_2G03330)"/>
    <property type="match status" value="1"/>
</dbReference>
<dbReference type="STRING" id="1182542.W9YV52"/>
<dbReference type="Proteomes" id="UP000019478">
    <property type="component" value="Unassembled WGS sequence"/>
</dbReference>
<accession>W9YV52</accession>